<comment type="similarity">
    <text evidence="1">Belongs to the PPR family. P subfamily.</text>
</comment>
<accession>A0ABD1WHQ6</accession>
<reference evidence="5" key="1">
    <citation type="submission" date="2024-07" db="EMBL/GenBank/DDBJ databases">
        <title>Two chromosome-level genome assemblies of Korean endemic species Abeliophyllum distichum and Forsythia ovata (Oleaceae).</title>
        <authorList>
            <person name="Jang H."/>
        </authorList>
    </citation>
    <scope>NUCLEOTIDE SEQUENCE [LARGE SCALE GENOMIC DNA]</scope>
</reference>
<dbReference type="Pfam" id="PF12854">
    <property type="entry name" value="PPR_1"/>
    <property type="match status" value="1"/>
</dbReference>
<evidence type="ECO:0000256" key="1">
    <source>
        <dbReference type="ARBA" id="ARBA00007626"/>
    </source>
</evidence>
<dbReference type="InterPro" id="IPR011990">
    <property type="entry name" value="TPR-like_helical_dom_sf"/>
</dbReference>
<dbReference type="PANTHER" id="PTHR47447">
    <property type="entry name" value="OS03G0856100 PROTEIN"/>
    <property type="match status" value="1"/>
</dbReference>
<keyword evidence="2" id="KW-0677">Repeat</keyword>
<evidence type="ECO:0000256" key="3">
    <source>
        <dbReference type="PROSITE-ProRule" id="PRU00708"/>
    </source>
</evidence>
<keyword evidence="5" id="KW-1185">Reference proteome</keyword>
<evidence type="ECO:0000256" key="2">
    <source>
        <dbReference type="ARBA" id="ARBA00022737"/>
    </source>
</evidence>
<sequence length="145" mass="16511">MSIGEYEKALTLYRCMTNKKVKPDSVTFNVLISGCCKMSKYNEALELLVEMMDLKIPLSNEGQLSEAESTFHRMKMDGFHPDVAYTTMLHAYSIGENWEKAFAVFQEIELNDVHPDSVACSTLMRAFNKSRPLPLGLYMFPLVRA</sequence>
<dbReference type="Pfam" id="PF13041">
    <property type="entry name" value="PPR_2"/>
    <property type="match status" value="1"/>
</dbReference>
<proteinExistence type="inferred from homology"/>
<evidence type="ECO:0000313" key="5">
    <source>
        <dbReference type="Proteomes" id="UP001604277"/>
    </source>
</evidence>
<dbReference type="PANTHER" id="PTHR47447:SF17">
    <property type="entry name" value="OS12G0638900 PROTEIN"/>
    <property type="match status" value="1"/>
</dbReference>
<feature type="repeat" description="PPR" evidence="3">
    <location>
        <begin position="24"/>
        <end position="58"/>
    </location>
</feature>
<evidence type="ECO:0000313" key="4">
    <source>
        <dbReference type="EMBL" id="KAL2548253.1"/>
    </source>
</evidence>
<name>A0ABD1WHQ6_9LAMI</name>
<dbReference type="EMBL" id="JBFOLJ010000003">
    <property type="protein sequence ID" value="KAL2548253.1"/>
    <property type="molecule type" value="Genomic_DNA"/>
</dbReference>
<dbReference type="Pfam" id="PF01535">
    <property type="entry name" value="PPR"/>
    <property type="match status" value="1"/>
</dbReference>
<organism evidence="4 5">
    <name type="scientific">Forsythia ovata</name>
    <dbReference type="NCBI Taxonomy" id="205694"/>
    <lineage>
        <taxon>Eukaryota</taxon>
        <taxon>Viridiplantae</taxon>
        <taxon>Streptophyta</taxon>
        <taxon>Embryophyta</taxon>
        <taxon>Tracheophyta</taxon>
        <taxon>Spermatophyta</taxon>
        <taxon>Magnoliopsida</taxon>
        <taxon>eudicotyledons</taxon>
        <taxon>Gunneridae</taxon>
        <taxon>Pentapetalae</taxon>
        <taxon>asterids</taxon>
        <taxon>lamiids</taxon>
        <taxon>Lamiales</taxon>
        <taxon>Oleaceae</taxon>
        <taxon>Forsythieae</taxon>
        <taxon>Forsythia</taxon>
    </lineage>
</organism>
<dbReference type="Proteomes" id="UP001604277">
    <property type="component" value="Unassembled WGS sequence"/>
</dbReference>
<dbReference type="AlphaFoldDB" id="A0ABD1WHQ6"/>
<comment type="caution">
    <text evidence="4">The sequence shown here is derived from an EMBL/GenBank/DDBJ whole genome shotgun (WGS) entry which is preliminary data.</text>
</comment>
<dbReference type="InterPro" id="IPR002885">
    <property type="entry name" value="PPR_rpt"/>
</dbReference>
<feature type="repeat" description="PPR" evidence="3">
    <location>
        <begin position="81"/>
        <end position="115"/>
    </location>
</feature>
<dbReference type="NCBIfam" id="TIGR00756">
    <property type="entry name" value="PPR"/>
    <property type="match status" value="3"/>
</dbReference>
<dbReference type="PROSITE" id="PS51375">
    <property type="entry name" value="PPR"/>
    <property type="match status" value="2"/>
</dbReference>
<dbReference type="Gene3D" id="1.25.40.10">
    <property type="entry name" value="Tetratricopeptide repeat domain"/>
    <property type="match status" value="2"/>
</dbReference>
<protein>
    <submittedName>
        <fullName evidence="4">Pentatricopeptide repeat-containing protein</fullName>
    </submittedName>
</protein>
<gene>
    <name evidence="4" type="ORF">Fot_09783</name>
</gene>